<reference evidence="1" key="1">
    <citation type="submission" date="2021-06" db="EMBL/GenBank/DDBJ databases">
        <authorList>
            <person name="Kallberg Y."/>
            <person name="Tangrot J."/>
            <person name="Rosling A."/>
        </authorList>
    </citation>
    <scope>NUCLEOTIDE SEQUENCE</scope>
    <source>
        <strain evidence="1">FL966</strain>
    </source>
</reference>
<dbReference type="EMBL" id="CAJVQA010008820">
    <property type="protein sequence ID" value="CAG8677646.1"/>
    <property type="molecule type" value="Genomic_DNA"/>
</dbReference>
<proteinExistence type="predicted"/>
<keyword evidence="2" id="KW-1185">Reference proteome</keyword>
<dbReference type="Proteomes" id="UP000789759">
    <property type="component" value="Unassembled WGS sequence"/>
</dbReference>
<evidence type="ECO:0000313" key="2">
    <source>
        <dbReference type="Proteomes" id="UP000789759"/>
    </source>
</evidence>
<comment type="caution">
    <text evidence="1">The sequence shown here is derived from an EMBL/GenBank/DDBJ whole genome shotgun (WGS) entry which is preliminary data.</text>
</comment>
<accession>A0A9N9EJQ0</accession>
<organism evidence="1 2">
    <name type="scientific">Cetraspora pellucida</name>
    <dbReference type="NCBI Taxonomy" id="1433469"/>
    <lineage>
        <taxon>Eukaryota</taxon>
        <taxon>Fungi</taxon>
        <taxon>Fungi incertae sedis</taxon>
        <taxon>Mucoromycota</taxon>
        <taxon>Glomeromycotina</taxon>
        <taxon>Glomeromycetes</taxon>
        <taxon>Diversisporales</taxon>
        <taxon>Gigasporaceae</taxon>
        <taxon>Cetraspora</taxon>
    </lineage>
</organism>
<name>A0A9N9EJQ0_9GLOM</name>
<gene>
    <name evidence="1" type="ORF">CPELLU_LOCUS10609</name>
</gene>
<sequence length="87" mass="10457">MDYKNNSEYFEKRLLNIAVLDQHLAKALDTPIVKQMFGTWKRIGLIYFSLYEITEFFHNNHLIENKTNKFASKYKAFSENMLKDIKF</sequence>
<dbReference type="AlphaFoldDB" id="A0A9N9EJQ0"/>
<dbReference type="OrthoDB" id="2370349at2759"/>
<evidence type="ECO:0000313" key="1">
    <source>
        <dbReference type="EMBL" id="CAG8677646.1"/>
    </source>
</evidence>
<protein>
    <submittedName>
        <fullName evidence="1">12709_t:CDS:1</fullName>
    </submittedName>
</protein>